<dbReference type="PROSITE" id="PS00600">
    <property type="entry name" value="AA_TRANSFER_CLASS_3"/>
    <property type="match status" value="1"/>
</dbReference>
<dbReference type="GO" id="GO:0003992">
    <property type="term" value="F:N2-acetyl-L-ornithine:2-oxoglutarate 5-aminotransferase activity"/>
    <property type="evidence" value="ECO:0007669"/>
    <property type="project" value="UniProtKB-EC"/>
</dbReference>
<sequence length="392" mass="42209">MNGSEHMMNTYAPLDVCFDRGEGVWLFDDKGAKYLDALSGIAVCGLGHAHPAVTRAIQAQAEKLLHTSNLYCIRNQQRLANQLSEKSGMDRVFFSNSGAEANEAAIKLARLYGNQQNIDNPSIIVTDGSFHGRTLATLSATGNRKVQAGFEPLVHGFIRAPYNNTDAIRSIAQNSNNIVAILVEPVQGEGGINIPDENYLNELRAICDENNWLLMLDEIQTGMGRTGEWFAFQHSKIKPDVMTLAKGLGNGVPIGACIANGKAAELFQPGNHGSTFGGNPLTCAAASAVVDTIAEEKLCQRAAQSGERIINAFKSQLSDVNGVKAIRGMGLMIGIELDRDCPELVALALQQHCLINVTAGHVIRLLPPLIMSDEQADTVVNTVCALVKDFLK</sequence>
<dbReference type="GO" id="GO:0005739">
    <property type="term" value="C:mitochondrion"/>
    <property type="evidence" value="ECO:0007669"/>
    <property type="project" value="UniProtKB-SubCell"/>
</dbReference>
<accession>A0A3B0XPA2</accession>
<comment type="pathway">
    <text evidence="7">Amino-acid biosynthesis.</text>
</comment>
<dbReference type="PIRSF" id="PIRSF000521">
    <property type="entry name" value="Transaminase_4ab_Lys_Orn"/>
    <property type="match status" value="1"/>
</dbReference>
<dbReference type="NCBIfam" id="NF002325">
    <property type="entry name" value="PRK01278.1"/>
    <property type="match status" value="1"/>
</dbReference>
<evidence type="ECO:0000313" key="8">
    <source>
        <dbReference type="EMBL" id="VAW58166.1"/>
    </source>
</evidence>
<evidence type="ECO:0000256" key="3">
    <source>
        <dbReference type="ARBA" id="ARBA00022576"/>
    </source>
</evidence>
<evidence type="ECO:0000256" key="6">
    <source>
        <dbReference type="ARBA" id="ARBA00022898"/>
    </source>
</evidence>
<dbReference type="Gene3D" id="3.40.640.10">
    <property type="entry name" value="Type I PLP-dependent aspartate aminotransferase-like (Major domain)"/>
    <property type="match status" value="1"/>
</dbReference>
<dbReference type="Pfam" id="PF00202">
    <property type="entry name" value="Aminotran_3"/>
    <property type="match status" value="1"/>
</dbReference>
<organism evidence="8">
    <name type="scientific">hydrothermal vent metagenome</name>
    <dbReference type="NCBI Taxonomy" id="652676"/>
    <lineage>
        <taxon>unclassified sequences</taxon>
        <taxon>metagenomes</taxon>
        <taxon>ecological metagenomes</taxon>
    </lineage>
</organism>
<dbReference type="InterPro" id="IPR049704">
    <property type="entry name" value="Aminotrans_3_PPA_site"/>
</dbReference>
<dbReference type="GO" id="GO:0030170">
    <property type="term" value="F:pyridoxal phosphate binding"/>
    <property type="evidence" value="ECO:0007669"/>
    <property type="project" value="InterPro"/>
</dbReference>
<comment type="cofactor">
    <cofactor evidence="1">
        <name>pyridoxal 5'-phosphate</name>
        <dbReference type="ChEBI" id="CHEBI:597326"/>
    </cofactor>
</comment>
<dbReference type="PANTHER" id="PTHR11986">
    <property type="entry name" value="AMINOTRANSFERASE CLASS III"/>
    <property type="match status" value="1"/>
</dbReference>
<evidence type="ECO:0000256" key="5">
    <source>
        <dbReference type="ARBA" id="ARBA00022679"/>
    </source>
</evidence>
<dbReference type="InterPro" id="IPR015421">
    <property type="entry name" value="PyrdxlP-dep_Trfase_major"/>
</dbReference>
<keyword evidence="5 8" id="KW-0808">Transferase</keyword>
<dbReference type="InterPro" id="IPR015422">
    <property type="entry name" value="PyrdxlP-dep_Trfase_small"/>
</dbReference>
<dbReference type="NCBIfam" id="TIGR00707">
    <property type="entry name" value="argD"/>
    <property type="match status" value="1"/>
</dbReference>
<keyword evidence="3 8" id="KW-0032">Aminotransferase</keyword>
<dbReference type="InterPro" id="IPR004636">
    <property type="entry name" value="AcOrn/SuccOrn_fam"/>
</dbReference>
<evidence type="ECO:0000256" key="7">
    <source>
        <dbReference type="ARBA" id="ARBA00029440"/>
    </source>
</evidence>
<dbReference type="InterPro" id="IPR050103">
    <property type="entry name" value="Class-III_PLP-dep_AT"/>
</dbReference>
<protein>
    <submittedName>
        <fullName evidence="8">Acetylornithine aminotransferase</fullName>
        <ecNumber evidence="8">2.6.1.11</ecNumber>
    </submittedName>
</protein>
<dbReference type="FunFam" id="3.40.640.10:FF:000004">
    <property type="entry name" value="Acetylornithine aminotransferase"/>
    <property type="match status" value="1"/>
</dbReference>
<dbReference type="EC" id="2.6.1.11" evidence="8"/>
<dbReference type="EMBL" id="UOFG01000022">
    <property type="protein sequence ID" value="VAW58166.1"/>
    <property type="molecule type" value="Genomic_DNA"/>
</dbReference>
<dbReference type="GO" id="GO:0006526">
    <property type="term" value="P:L-arginine biosynthetic process"/>
    <property type="evidence" value="ECO:0007669"/>
    <property type="project" value="UniProtKB-ARBA"/>
</dbReference>
<dbReference type="CDD" id="cd00610">
    <property type="entry name" value="OAT_like"/>
    <property type="match status" value="1"/>
</dbReference>
<dbReference type="InterPro" id="IPR005814">
    <property type="entry name" value="Aminotrans_3"/>
</dbReference>
<keyword evidence="4" id="KW-0028">Amino-acid biosynthesis</keyword>
<evidence type="ECO:0000256" key="2">
    <source>
        <dbReference type="ARBA" id="ARBA00004173"/>
    </source>
</evidence>
<dbReference type="GO" id="GO:0042802">
    <property type="term" value="F:identical protein binding"/>
    <property type="evidence" value="ECO:0007669"/>
    <property type="project" value="TreeGrafter"/>
</dbReference>
<evidence type="ECO:0000256" key="1">
    <source>
        <dbReference type="ARBA" id="ARBA00001933"/>
    </source>
</evidence>
<proteinExistence type="inferred from homology"/>
<dbReference type="SUPFAM" id="SSF53383">
    <property type="entry name" value="PLP-dependent transferases"/>
    <property type="match status" value="1"/>
</dbReference>
<dbReference type="HAMAP" id="MF_01107">
    <property type="entry name" value="ArgD_aminotrans_3"/>
    <property type="match status" value="1"/>
</dbReference>
<evidence type="ECO:0000256" key="4">
    <source>
        <dbReference type="ARBA" id="ARBA00022605"/>
    </source>
</evidence>
<comment type="subcellular location">
    <subcellularLocation>
        <location evidence="2">Mitochondrion</location>
    </subcellularLocation>
</comment>
<gene>
    <name evidence="8" type="ORF">MNBD_GAMMA11-375</name>
</gene>
<dbReference type="InterPro" id="IPR015424">
    <property type="entry name" value="PyrdxlP-dep_Trfase"/>
</dbReference>
<dbReference type="AlphaFoldDB" id="A0A3B0XPA2"/>
<keyword evidence="6" id="KW-0663">Pyridoxal phosphate</keyword>
<dbReference type="Gene3D" id="3.90.1150.10">
    <property type="entry name" value="Aspartate Aminotransferase, domain 1"/>
    <property type="match status" value="1"/>
</dbReference>
<reference evidence="8" key="1">
    <citation type="submission" date="2018-06" db="EMBL/GenBank/DDBJ databases">
        <authorList>
            <person name="Zhirakovskaya E."/>
        </authorList>
    </citation>
    <scope>NUCLEOTIDE SEQUENCE</scope>
</reference>
<dbReference type="PANTHER" id="PTHR11986:SF79">
    <property type="entry name" value="ACETYLORNITHINE AMINOTRANSFERASE, MITOCHONDRIAL"/>
    <property type="match status" value="1"/>
</dbReference>
<name>A0A3B0XPA2_9ZZZZ</name>